<evidence type="ECO:0000259" key="8">
    <source>
        <dbReference type="Pfam" id="PF00892"/>
    </source>
</evidence>
<dbReference type="Proteomes" id="UP001159364">
    <property type="component" value="Linkage Group LG09"/>
</dbReference>
<feature type="domain" description="EamA" evidence="8">
    <location>
        <begin position="11"/>
        <end position="153"/>
    </location>
</feature>
<dbReference type="AlphaFoldDB" id="A0AAV8SSM9"/>
<evidence type="ECO:0000256" key="7">
    <source>
        <dbReference type="SAM" id="MobiDB-lite"/>
    </source>
</evidence>
<evidence type="ECO:0000256" key="2">
    <source>
        <dbReference type="ARBA" id="ARBA00007635"/>
    </source>
</evidence>
<comment type="similarity">
    <text evidence="2 6">Belongs to the drug/metabolite transporter (DMT) superfamily. Plant drug/metabolite exporter (P-DME) (TC 2.A.7.4) family.</text>
</comment>
<sequence length="394" mass="42981">MRILEQVDNLKPILLMVVVQIAYAGVNVFYKLAAEDGMSLRIIVAYRFIFATAFTAPIALIVERKTRPKLTWMVLFQAFLCGLFGGALAQNLYVSSLALTSASFASAMTNLLPAITFMLALSFRFERIGIGSLAGKAKIMGTLIGIGGAVLLTFLKGPEIDIGSTHIDLLKRFASHSKKTYVPSSHGSRALGAVFAIGSCFSYASWLIVQAKMSEVYPCPYSSTALMSLMGSIQATIVAFCLGKDWSEWKLRFNISLLAVLYSGIVGTGLMVTLINWCVKRKGPVFVSVFNPLMLILVTMAGIFLLNEKLYLGSILGAVVIILGLYVVLWGKSREKKKMNGSLRRETLLINGDNMDIVVASTPERICSGNRDSNNDGHINTKGRSDDSKRTESQ</sequence>
<feature type="transmembrane region" description="Helical" evidence="6">
    <location>
        <begin position="190"/>
        <end position="209"/>
    </location>
</feature>
<organism evidence="9 10">
    <name type="scientific">Erythroxylum novogranatense</name>
    <dbReference type="NCBI Taxonomy" id="1862640"/>
    <lineage>
        <taxon>Eukaryota</taxon>
        <taxon>Viridiplantae</taxon>
        <taxon>Streptophyta</taxon>
        <taxon>Embryophyta</taxon>
        <taxon>Tracheophyta</taxon>
        <taxon>Spermatophyta</taxon>
        <taxon>Magnoliopsida</taxon>
        <taxon>eudicotyledons</taxon>
        <taxon>Gunneridae</taxon>
        <taxon>Pentapetalae</taxon>
        <taxon>rosids</taxon>
        <taxon>fabids</taxon>
        <taxon>Malpighiales</taxon>
        <taxon>Erythroxylaceae</taxon>
        <taxon>Erythroxylum</taxon>
    </lineage>
</organism>
<feature type="domain" description="EamA" evidence="8">
    <location>
        <begin position="191"/>
        <end position="329"/>
    </location>
</feature>
<feature type="transmembrane region" description="Helical" evidence="6">
    <location>
        <begin position="310"/>
        <end position="329"/>
    </location>
</feature>
<keyword evidence="4 6" id="KW-1133">Transmembrane helix</keyword>
<feature type="transmembrane region" description="Helical" evidence="6">
    <location>
        <begin position="74"/>
        <end position="93"/>
    </location>
</feature>
<dbReference type="Pfam" id="PF00892">
    <property type="entry name" value="EamA"/>
    <property type="match status" value="2"/>
</dbReference>
<evidence type="ECO:0000256" key="4">
    <source>
        <dbReference type="ARBA" id="ARBA00022989"/>
    </source>
</evidence>
<protein>
    <recommendedName>
        <fullName evidence="6">WAT1-related protein</fullName>
    </recommendedName>
</protein>
<keyword evidence="5 6" id="KW-0472">Membrane</keyword>
<feature type="transmembrane region" description="Helical" evidence="6">
    <location>
        <begin position="12"/>
        <end position="30"/>
    </location>
</feature>
<evidence type="ECO:0000256" key="1">
    <source>
        <dbReference type="ARBA" id="ARBA00004141"/>
    </source>
</evidence>
<proteinExistence type="inferred from homology"/>
<evidence type="ECO:0000256" key="6">
    <source>
        <dbReference type="RuleBase" id="RU363077"/>
    </source>
</evidence>
<dbReference type="SUPFAM" id="SSF103481">
    <property type="entry name" value="Multidrug resistance efflux transporter EmrE"/>
    <property type="match status" value="2"/>
</dbReference>
<evidence type="ECO:0000313" key="10">
    <source>
        <dbReference type="Proteomes" id="UP001159364"/>
    </source>
</evidence>
<feature type="transmembrane region" description="Helical" evidence="6">
    <location>
        <begin position="221"/>
        <end position="243"/>
    </location>
</feature>
<feature type="compositionally biased region" description="Basic and acidic residues" evidence="7">
    <location>
        <begin position="383"/>
        <end position="394"/>
    </location>
</feature>
<dbReference type="InterPro" id="IPR030184">
    <property type="entry name" value="WAT1-related"/>
</dbReference>
<dbReference type="InterPro" id="IPR000620">
    <property type="entry name" value="EamA_dom"/>
</dbReference>
<comment type="subcellular location">
    <subcellularLocation>
        <location evidence="1 6">Membrane</location>
        <topology evidence="1 6">Multi-pass membrane protein</topology>
    </subcellularLocation>
</comment>
<feature type="transmembrane region" description="Helical" evidence="6">
    <location>
        <begin position="137"/>
        <end position="155"/>
    </location>
</feature>
<feature type="transmembrane region" description="Helical" evidence="6">
    <location>
        <begin position="42"/>
        <end position="62"/>
    </location>
</feature>
<feature type="transmembrane region" description="Helical" evidence="6">
    <location>
        <begin position="255"/>
        <end position="278"/>
    </location>
</feature>
<dbReference type="PANTHER" id="PTHR31218">
    <property type="entry name" value="WAT1-RELATED PROTEIN"/>
    <property type="match status" value="1"/>
</dbReference>
<feature type="region of interest" description="Disordered" evidence="7">
    <location>
        <begin position="365"/>
        <end position="394"/>
    </location>
</feature>
<reference evidence="9 10" key="1">
    <citation type="submission" date="2021-09" db="EMBL/GenBank/DDBJ databases">
        <title>Genomic insights and catalytic innovation underlie evolution of tropane alkaloids biosynthesis.</title>
        <authorList>
            <person name="Wang Y.-J."/>
            <person name="Tian T."/>
            <person name="Huang J.-P."/>
            <person name="Huang S.-X."/>
        </authorList>
    </citation>
    <scope>NUCLEOTIDE SEQUENCE [LARGE SCALE GENOMIC DNA]</scope>
    <source>
        <strain evidence="9">KIB-2018</strain>
        <tissue evidence="9">Leaf</tissue>
    </source>
</reference>
<dbReference type="GO" id="GO:0016020">
    <property type="term" value="C:membrane"/>
    <property type="evidence" value="ECO:0007669"/>
    <property type="project" value="UniProtKB-SubCell"/>
</dbReference>
<dbReference type="GO" id="GO:0022857">
    <property type="term" value="F:transmembrane transporter activity"/>
    <property type="evidence" value="ECO:0007669"/>
    <property type="project" value="InterPro"/>
</dbReference>
<feature type="transmembrane region" description="Helical" evidence="6">
    <location>
        <begin position="285"/>
        <end position="304"/>
    </location>
</feature>
<dbReference type="EMBL" id="JAIWQS010000009">
    <property type="protein sequence ID" value="KAJ8754859.1"/>
    <property type="molecule type" value="Genomic_DNA"/>
</dbReference>
<evidence type="ECO:0000256" key="5">
    <source>
        <dbReference type="ARBA" id="ARBA00023136"/>
    </source>
</evidence>
<feature type="transmembrane region" description="Helical" evidence="6">
    <location>
        <begin position="105"/>
        <end position="125"/>
    </location>
</feature>
<keyword evidence="10" id="KW-1185">Reference proteome</keyword>
<dbReference type="InterPro" id="IPR037185">
    <property type="entry name" value="EmrE-like"/>
</dbReference>
<keyword evidence="3 6" id="KW-0812">Transmembrane</keyword>
<name>A0AAV8SSM9_9ROSI</name>
<gene>
    <name evidence="9" type="ORF">K2173_015371</name>
</gene>
<accession>A0AAV8SSM9</accession>
<comment type="caution">
    <text evidence="9">The sequence shown here is derived from an EMBL/GenBank/DDBJ whole genome shotgun (WGS) entry which is preliminary data.</text>
</comment>
<evidence type="ECO:0000313" key="9">
    <source>
        <dbReference type="EMBL" id="KAJ8754859.1"/>
    </source>
</evidence>
<evidence type="ECO:0000256" key="3">
    <source>
        <dbReference type="ARBA" id="ARBA00022692"/>
    </source>
</evidence>